<dbReference type="Proteomes" id="UP000714275">
    <property type="component" value="Unassembled WGS sequence"/>
</dbReference>
<sequence length="447" mass="49319">MRSANLDHQYSIILGSSYPRDSAPIAGLSAGPLTFEKHHDTLHLGRAGSQSVNGFHQLCSNGYQQTRRTSSLHFELPVPSHPTMLAPAVVDFIEIFDGVGSFIFGMVNSLTSLVYSNEISVERGDDQKPTFHIQTCQEILTAKSHFPTKADASVLYAGSILREKPDMLRGMITTIANDVTASVIYADSDALARYLVGEAMKIPHAPYISASGSLMDSMIRPSVINNQLYLVPVPSAPSVCLGTQSSERCQKKVRLRAVVRANAQNLNGEGFSRAVMTIERFSSHRVLGDVIVTEVPLGTLWAYVRWSTDKVPQVRHDANRLPECQLNTMTDALTDLVELFEARGAFILAHHQGHPCPAFEVVTARDIRDSGRSFARRHHNTVLLAMDDLYDNEYQLTRTIRTIANDSNITAVYAESMQLADHLASEATKMHEARLERESGLGDVKNT</sequence>
<evidence type="ECO:0000313" key="2">
    <source>
        <dbReference type="Proteomes" id="UP000714275"/>
    </source>
</evidence>
<organism evidence="1 2">
    <name type="scientific">Suillus placidus</name>
    <dbReference type="NCBI Taxonomy" id="48579"/>
    <lineage>
        <taxon>Eukaryota</taxon>
        <taxon>Fungi</taxon>
        <taxon>Dikarya</taxon>
        <taxon>Basidiomycota</taxon>
        <taxon>Agaricomycotina</taxon>
        <taxon>Agaricomycetes</taxon>
        <taxon>Agaricomycetidae</taxon>
        <taxon>Boletales</taxon>
        <taxon>Suillineae</taxon>
        <taxon>Suillaceae</taxon>
        <taxon>Suillus</taxon>
    </lineage>
</organism>
<dbReference type="EMBL" id="JABBWD010000012">
    <property type="protein sequence ID" value="KAG1779375.1"/>
    <property type="molecule type" value="Genomic_DNA"/>
</dbReference>
<protein>
    <submittedName>
        <fullName evidence="1">Uncharacterized protein</fullName>
    </submittedName>
</protein>
<proteinExistence type="predicted"/>
<evidence type="ECO:0000313" key="1">
    <source>
        <dbReference type="EMBL" id="KAG1779375.1"/>
    </source>
</evidence>
<accession>A0A9P7A085</accession>
<comment type="caution">
    <text evidence="1">The sequence shown here is derived from an EMBL/GenBank/DDBJ whole genome shotgun (WGS) entry which is preliminary data.</text>
</comment>
<reference evidence="1" key="1">
    <citation type="journal article" date="2020" name="New Phytol.">
        <title>Comparative genomics reveals dynamic genome evolution in host specialist ectomycorrhizal fungi.</title>
        <authorList>
            <person name="Lofgren L.A."/>
            <person name="Nguyen N.H."/>
            <person name="Vilgalys R."/>
            <person name="Ruytinx J."/>
            <person name="Liao H.L."/>
            <person name="Branco S."/>
            <person name="Kuo A."/>
            <person name="LaButti K."/>
            <person name="Lipzen A."/>
            <person name="Andreopoulos W."/>
            <person name="Pangilinan J."/>
            <person name="Riley R."/>
            <person name="Hundley H."/>
            <person name="Na H."/>
            <person name="Barry K."/>
            <person name="Grigoriev I.V."/>
            <person name="Stajich J.E."/>
            <person name="Kennedy P.G."/>
        </authorList>
    </citation>
    <scope>NUCLEOTIDE SEQUENCE</scope>
    <source>
        <strain evidence="1">DOB743</strain>
    </source>
</reference>
<gene>
    <name evidence="1" type="ORF">EV702DRAFT_1043822</name>
</gene>
<dbReference type="AlphaFoldDB" id="A0A9P7A085"/>
<dbReference type="OrthoDB" id="2653278at2759"/>
<keyword evidence="2" id="KW-1185">Reference proteome</keyword>
<name>A0A9P7A085_9AGAM</name>